<protein>
    <recommendedName>
        <fullName evidence="3 13">NADH-quinone oxidoreductase subunit J</fullName>
        <ecNumber evidence="13">7.1.1.-</ecNumber>
    </recommendedName>
</protein>
<feature type="transmembrane region" description="Helical" evidence="13">
    <location>
        <begin position="28"/>
        <end position="50"/>
    </location>
</feature>
<dbReference type="AlphaFoldDB" id="A0A1A9EUT1"/>
<dbReference type="KEGG" id="mars:A8C75_01655"/>
<dbReference type="RefSeq" id="WP_067377192.1">
    <property type="nucleotide sequence ID" value="NZ_CP015839.1"/>
</dbReference>
<evidence type="ECO:0000256" key="10">
    <source>
        <dbReference type="ARBA" id="ARBA00023136"/>
    </source>
</evidence>
<dbReference type="PANTHER" id="PTHR33269">
    <property type="entry name" value="NADH-UBIQUINONE OXIDOREDUCTASE CHAIN 6"/>
    <property type="match status" value="1"/>
</dbReference>
<organism evidence="14 15">
    <name type="scientific">Marinobacterium aestuarii</name>
    <dbReference type="NCBI Taxonomy" id="1821621"/>
    <lineage>
        <taxon>Bacteria</taxon>
        <taxon>Pseudomonadati</taxon>
        <taxon>Pseudomonadota</taxon>
        <taxon>Gammaproteobacteria</taxon>
        <taxon>Oceanospirillales</taxon>
        <taxon>Oceanospirillaceae</taxon>
        <taxon>Marinobacterium</taxon>
    </lineage>
</organism>
<dbReference type="EMBL" id="CP015839">
    <property type="protein sequence ID" value="ANG61293.1"/>
    <property type="molecule type" value="Genomic_DNA"/>
</dbReference>
<keyword evidence="5 13" id="KW-0812">Transmembrane</keyword>
<evidence type="ECO:0000256" key="8">
    <source>
        <dbReference type="ARBA" id="ARBA00022989"/>
    </source>
</evidence>
<comment type="subcellular location">
    <subcellularLocation>
        <location evidence="1 13">Cell membrane</location>
        <topology evidence="1 13">Multi-pass membrane protein</topology>
    </subcellularLocation>
</comment>
<keyword evidence="4 13" id="KW-1003">Cell membrane</keyword>
<comment type="caution">
    <text evidence="13">Lacks conserved residue(s) required for the propagation of feature annotation.</text>
</comment>
<dbReference type="NCBIfam" id="NF005162">
    <property type="entry name" value="PRK06638.1-1"/>
    <property type="match status" value="1"/>
</dbReference>
<evidence type="ECO:0000256" key="12">
    <source>
        <dbReference type="ARBA" id="ARBA00047712"/>
    </source>
</evidence>
<evidence type="ECO:0000256" key="2">
    <source>
        <dbReference type="ARBA" id="ARBA00005698"/>
    </source>
</evidence>
<dbReference type="Pfam" id="PF00499">
    <property type="entry name" value="Oxidored_q3"/>
    <property type="match status" value="1"/>
</dbReference>
<keyword evidence="8 13" id="KW-1133">Transmembrane helix</keyword>
<evidence type="ECO:0000256" key="13">
    <source>
        <dbReference type="RuleBase" id="RU004429"/>
    </source>
</evidence>
<evidence type="ECO:0000313" key="15">
    <source>
        <dbReference type="Proteomes" id="UP000078070"/>
    </source>
</evidence>
<evidence type="ECO:0000256" key="3">
    <source>
        <dbReference type="ARBA" id="ARBA00019907"/>
    </source>
</evidence>
<comment type="similarity">
    <text evidence="2 13">Belongs to the complex I subunit 6 family.</text>
</comment>
<keyword evidence="6 13" id="KW-0874">Quinone</keyword>
<evidence type="ECO:0000256" key="9">
    <source>
        <dbReference type="ARBA" id="ARBA00023027"/>
    </source>
</evidence>
<gene>
    <name evidence="14" type="ORF">A8C75_01655</name>
</gene>
<keyword evidence="7" id="KW-1278">Translocase</keyword>
<dbReference type="EC" id="7.1.1.-" evidence="13"/>
<evidence type="ECO:0000256" key="11">
    <source>
        <dbReference type="ARBA" id="ARBA00025811"/>
    </source>
</evidence>
<feature type="transmembrane region" description="Helical" evidence="13">
    <location>
        <begin position="137"/>
        <end position="158"/>
    </location>
</feature>
<sequence>MQLLFDLSALIALLAAWQVIRGVNAVHALLYLIVTLLAIALMFFMLGAPFAAALEVIIYAGAIMVLMVFVIMMLNQGDSAVGQERAWLAGRIWRGPALLSAVLLAQLGYLLLPAAVVGRDAAAVDAVAVGHALYGPYLLLVELASMLLLAALVGAWHLTRALKHRPRE</sequence>
<evidence type="ECO:0000256" key="6">
    <source>
        <dbReference type="ARBA" id="ARBA00022719"/>
    </source>
</evidence>
<comment type="subunit">
    <text evidence="11">Composed of 13 different subunits. Subunits NuoA, H, J, K, L, M, N constitute the membrane sector of the complex.</text>
</comment>
<evidence type="ECO:0000256" key="4">
    <source>
        <dbReference type="ARBA" id="ARBA00022475"/>
    </source>
</evidence>
<feature type="transmembrane region" description="Helical" evidence="13">
    <location>
        <begin position="56"/>
        <end position="75"/>
    </location>
</feature>
<comment type="function">
    <text evidence="13">NDH-1 shuttles electrons from NADH, via FMN and iron-sulfur (Fe-S) centers, to quinones in the respiratory chain. Couples the redox reaction to proton translocation (for every two electrons transferred, four hydrogen ions are translocated across the cytoplasmic membrane), and thus conserves the redox energy in a proton gradient.</text>
</comment>
<dbReference type="Proteomes" id="UP000078070">
    <property type="component" value="Chromosome"/>
</dbReference>
<dbReference type="GO" id="GO:0008137">
    <property type="term" value="F:NADH dehydrogenase (ubiquinone) activity"/>
    <property type="evidence" value="ECO:0007669"/>
    <property type="project" value="UniProtKB-UniRule"/>
</dbReference>
<dbReference type="InterPro" id="IPR042106">
    <property type="entry name" value="Nuo/plastoQ_OxRdtase_6_NuoJ"/>
</dbReference>
<dbReference type="OrthoDB" id="9790848at2"/>
<dbReference type="PANTHER" id="PTHR33269:SF17">
    <property type="entry name" value="NADH-UBIQUINONE OXIDOREDUCTASE CHAIN 6"/>
    <property type="match status" value="1"/>
</dbReference>
<proteinExistence type="inferred from homology"/>
<evidence type="ECO:0000313" key="14">
    <source>
        <dbReference type="EMBL" id="ANG61293.1"/>
    </source>
</evidence>
<keyword evidence="10 13" id="KW-0472">Membrane</keyword>
<accession>A0A1A9EUT1</accession>
<evidence type="ECO:0000256" key="5">
    <source>
        <dbReference type="ARBA" id="ARBA00022692"/>
    </source>
</evidence>
<comment type="catalytic activity">
    <reaction evidence="12 13">
        <text>a quinone + NADH + 5 H(+)(in) = a quinol + NAD(+) + 4 H(+)(out)</text>
        <dbReference type="Rhea" id="RHEA:57888"/>
        <dbReference type="ChEBI" id="CHEBI:15378"/>
        <dbReference type="ChEBI" id="CHEBI:24646"/>
        <dbReference type="ChEBI" id="CHEBI:57540"/>
        <dbReference type="ChEBI" id="CHEBI:57945"/>
        <dbReference type="ChEBI" id="CHEBI:132124"/>
    </reaction>
</comment>
<evidence type="ECO:0000256" key="7">
    <source>
        <dbReference type="ARBA" id="ARBA00022967"/>
    </source>
</evidence>
<dbReference type="GO" id="GO:0005886">
    <property type="term" value="C:plasma membrane"/>
    <property type="evidence" value="ECO:0007669"/>
    <property type="project" value="UniProtKB-SubCell"/>
</dbReference>
<name>A0A1A9EUT1_9GAMM</name>
<evidence type="ECO:0000256" key="1">
    <source>
        <dbReference type="ARBA" id="ARBA00004651"/>
    </source>
</evidence>
<dbReference type="Gene3D" id="1.20.120.1200">
    <property type="entry name" value="NADH-ubiquinone/plastoquinone oxidoreductase chain 6, subunit NuoJ"/>
    <property type="match status" value="1"/>
</dbReference>
<dbReference type="FunFam" id="1.20.120.1200:FF:000001">
    <property type="entry name" value="NADH-quinone oxidoreductase subunit J"/>
    <property type="match status" value="1"/>
</dbReference>
<dbReference type="STRING" id="1821621.A8C75_01655"/>
<dbReference type="GO" id="GO:0048038">
    <property type="term" value="F:quinone binding"/>
    <property type="evidence" value="ECO:0007669"/>
    <property type="project" value="UniProtKB-UniRule"/>
</dbReference>
<reference evidence="14 15" key="2">
    <citation type="journal article" date="2018" name="Int. J. Syst. Evol. Microbiol.">
        <title>Marinobacterium aestuarii sp. nov., a benzene-degrading marine bacterium isolated from estuary sediment.</title>
        <authorList>
            <person name="Bae S.S."/>
            <person name="Jung J."/>
            <person name="Chung D."/>
            <person name="Baek K."/>
        </authorList>
    </citation>
    <scope>NUCLEOTIDE SEQUENCE [LARGE SCALE GENOMIC DNA]</scope>
    <source>
        <strain evidence="14 15">ST58-10</strain>
    </source>
</reference>
<dbReference type="InterPro" id="IPR001457">
    <property type="entry name" value="NADH_UbQ/plastoQ_OxRdtase_su6"/>
</dbReference>
<reference evidence="15" key="1">
    <citation type="submission" date="2016-05" db="EMBL/GenBank/DDBJ databases">
        <authorList>
            <person name="Baek K."/>
            <person name="Yang S.-J."/>
        </authorList>
    </citation>
    <scope>NUCLEOTIDE SEQUENCE [LARGE SCALE GENOMIC DNA]</scope>
    <source>
        <strain evidence="15">ST58-10</strain>
    </source>
</reference>
<keyword evidence="15" id="KW-1185">Reference proteome</keyword>
<feature type="transmembrane region" description="Helical" evidence="13">
    <location>
        <begin position="96"/>
        <end position="117"/>
    </location>
</feature>
<keyword evidence="9 13" id="KW-0520">NAD</keyword>